<evidence type="ECO:0000256" key="3">
    <source>
        <dbReference type="ARBA" id="ARBA00061607"/>
    </source>
</evidence>
<dbReference type="Gene3D" id="1.10.8.80">
    <property type="entry name" value="Magnesium chelatase subunit I, C-Terminal domain"/>
    <property type="match status" value="1"/>
</dbReference>
<gene>
    <name evidence="5" type="ORF">CSA56_03740</name>
</gene>
<accession>A0A2G6KIY1</accession>
<evidence type="ECO:0000313" key="6">
    <source>
        <dbReference type="Proteomes" id="UP000230821"/>
    </source>
</evidence>
<dbReference type="SUPFAM" id="SSF52540">
    <property type="entry name" value="P-loop containing nucleoside triphosphate hydrolases"/>
    <property type="match status" value="1"/>
</dbReference>
<evidence type="ECO:0000313" key="5">
    <source>
        <dbReference type="EMBL" id="PIE35604.1"/>
    </source>
</evidence>
<dbReference type="SMART" id="SM00382">
    <property type="entry name" value="AAA"/>
    <property type="match status" value="1"/>
</dbReference>
<dbReference type="PANTHER" id="PTHR42759:SF1">
    <property type="entry name" value="MAGNESIUM-CHELATASE SUBUNIT CHLD"/>
    <property type="match status" value="1"/>
</dbReference>
<dbReference type="AlphaFoldDB" id="A0A2G6KIY1"/>
<evidence type="ECO:0000256" key="1">
    <source>
        <dbReference type="ARBA" id="ARBA00022741"/>
    </source>
</evidence>
<dbReference type="CDD" id="cd00009">
    <property type="entry name" value="AAA"/>
    <property type="match status" value="1"/>
</dbReference>
<name>A0A2G6KIY1_9BACT</name>
<dbReference type="InterPro" id="IPR041628">
    <property type="entry name" value="ChlI/MoxR_AAA_lid"/>
</dbReference>
<dbReference type="InterPro" id="IPR011703">
    <property type="entry name" value="ATPase_AAA-3"/>
</dbReference>
<dbReference type="PIRSF" id="PIRSF002849">
    <property type="entry name" value="AAA_ATPase_chaperone_MoxR_prd"/>
    <property type="match status" value="1"/>
</dbReference>
<feature type="domain" description="AAA+ ATPase" evidence="4">
    <location>
        <begin position="39"/>
        <end position="180"/>
    </location>
</feature>
<dbReference type="Gene3D" id="3.40.50.300">
    <property type="entry name" value="P-loop containing nucleotide triphosphate hydrolases"/>
    <property type="match status" value="1"/>
</dbReference>
<proteinExistence type="inferred from homology"/>
<dbReference type="Pfam" id="PF17863">
    <property type="entry name" value="AAA_lid_2"/>
    <property type="match status" value="1"/>
</dbReference>
<comment type="caution">
    <text evidence="5">The sequence shown here is derived from an EMBL/GenBank/DDBJ whole genome shotgun (WGS) entry which is preliminary data.</text>
</comment>
<comment type="similarity">
    <text evidence="3">Belongs to the MoxR family.</text>
</comment>
<evidence type="ECO:0000259" key="4">
    <source>
        <dbReference type="SMART" id="SM00382"/>
    </source>
</evidence>
<dbReference type="PANTHER" id="PTHR42759">
    <property type="entry name" value="MOXR FAMILY PROTEIN"/>
    <property type="match status" value="1"/>
</dbReference>
<dbReference type="EMBL" id="PDSK01000039">
    <property type="protein sequence ID" value="PIE35604.1"/>
    <property type="molecule type" value="Genomic_DNA"/>
</dbReference>
<protein>
    <submittedName>
        <fullName evidence="5">Magnesium chelatase</fullName>
    </submittedName>
</protein>
<dbReference type="GO" id="GO:0016887">
    <property type="term" value="F:ATP hydrolysis activity"/>
    <property type="evidence" value="ECO:0007669"/>
    <property type="project" value="InterPro"/>
</dbReference>
<dbReference type="InterPro" id="IPR003593">
    <property type="entry name" value="AAA+_ATPase"/>
</dbReference>
<dbReference type="InterPro" id="IPR050764">
    <property type="entry name" value="CbbQ/NirQ/NorQ/GpvN"/>
</dbReference>
<reference evidence="5 6" key="1">
    <citation type="submission" date="2017-10" db="EMBL/GenBank/DDBJ databases">
        <title>Novel microbial diversity and functional potential in the marine mammal oral microbiome.</title>
        <authorList>
            <person name="Dudek N.K."/>
            <person name="Sun C.L."/>
            <person name="Burstein D."/>
            <person name="Kantor R.S."/>
            <person name="Aliaga Goltsman D.S."/>
            <person name="Bik E.M."/>
            <person name="Thomas B.C."/>
            <person name="Banfield J.F."/>
            <person name="Relman D.A."/>
        </authorList>
    </citation>
    <scope>NUCLEOTIDE SEQUENCE [LARGE SCALE GENOMIC DNA]</scope>
    <source>
        <strain evidence="5">DOLJORAL78_47_16</strain>
    </source>
</reference>
<keyword evidence="2" id="KW-0067">ATP-binding</keyword>
<dbReference type="InterPro" id="IPR027417">
    <property type="entry name" value="P-loop_NTPase"/>
</dbReference>
<keyword evidence="1" id="KW-0547">Nucleotide-binding</keyword>
<dbReference type="Proteomes" id="UP000230821">
    <property type="component" value="Unassembled WGS sequence"/>
</dbReference>
<organism evidence="5 6">
    <name type="scientific">candidate division KSB3 bacterium</name>
    <dbReference type="NCBI Taxonomy" id="2044937"/>
    <lineage>
        <taxon>Bacteria</taxon>
        <taxon>candidate division KSB3</taxon>
    </lineage>
</organism>
<sequence length="321" mass="35761">MASNVERVKEVLGRVKQEVAKVIIGQEDVVDKSLIAIFTNQHVLIEGVPGIAKTLLVRTLSRVLGSDFNRIQFTPDLMPADITGTNVFHLQQNTFSLIRGPVFTTFLLADEINRAPAKTQSALLQAMQERSVTIDRRTYALSSNFTVFATQNPIEYEGTYPLPEAQKDRFLLKITMDYPEQENELHLVRRMLGKQSPEATLKSGAVQPVINAEDLAELRDALESILVQDELLAYLVNIVRKTRGHKSILVGAGPRASQALILASRAHAVLRGRDFVSPDDIKSMAVPVLEHRLILRPEFEIEGVTVPEVIQSILQEVTVPR</sequence>
<dbReference type="Pfam" id="PF07726">
    <property type="entry name" value="AAA_3"/>
    <property type="match status" value="1"/>
</dbReference>
<evidence type="ECO:0000256" key="2">
    <source>
        <dbReference type="ARBA" id="ARBA00022840"/>
    </source>
</evidence>
<dbReference type="GO" id="GO:0005524">
    <property type="term" value="F:ATP binding"/>
    <property type="evidence" value="ECO:0007669"/>
    <property type="project" value="UniProtKB-KW"/>
</dbReference>
<dbReference type="FunFam" id="3.40.50.300:FF:000640">
    <property type="entry name" value="MoxR family ATPase"/>
    <property type="match status" value="1"/>
</dbReference>